<dbReference type="Proteomes" id="UP001153069">
    <property type="component" value="Unassembled WGS sequence"/>
</dbReference>
<protein>
    <submittedName>
        <fullName evidence="2">Uncharacterized protein</fullName>
    </submittedName>
</protein>
<dbReference type="SUPFAM" id="SSF52047">
    <property type="entry name" value="RNI-like"/>
    <property type="match status" value="1"/>
</dbReference>
<dbReference type="InterPro" id="IPR032675">
    <property type="entry name" value="LRR_dom_sf"/>
</dbReference>
<feature type="region of interest" description="Disordered" evidence="1">
    <location>
        <begin position="467"/>
        <end position="486"/>
    </location>
</feature>
<evidence type="ECO:0000313" key="3">
    <source>
        <dbReference type="Proteomes" id="UP001153069"/>
    </source>
</evidence>
<sequence>MATTTTKRSRRIEAATARQRSMISVDLGMPQSAAALVSLHQTTRRKCRVKGAYVHTNSCIWYGPPKVDLKGLVGVFVSLAKLPHLERVTVDLDNLVLPVTALTILLRDAPGLTELTLCHLALMGTDEQFQQLAAVMERNATQLTHVTLVHCYDGTARLQRSLVNLPALEQITLKGTRVAPWSDDGAVDDNGEMLVQWCKAPKLKLLELEDNANLRDEHLLYLCEYLSRPDLESNLNEFKLSSSVLDGEVAGNAILDMAMINTNIHKLTLKLSGCWKSCGASVASMICAPSNNHLQNLVLGVYGGLPKTVVARSKKIFKALGSSKCQLKRLRLYLDMDSVLDGPPVINELFGSVEKALQSNDRLKDLVLYDDCNQSMRLPSSVITKLQLNKSGIPRLLRRKNTNTRKFQASFVKAIVEHKEDINTVFYALLENPSVLLAGAPSSLPATSTTDSEDLSLDACSDHTSNMIESPMSSPTRNDENSGPHWRPQAILGHPFRDLLEHRRHLQQKHCRSYQSNDSNCSSNTIVCATGKTPAASCKPDKHHHHRLFPRLPVSLHHSQA</sequence>
<reference evidence="2" key="1">
    <citation type="submission" date="2020-06" db="EMBL/GenBank/DDBJ databases">
        <authorList>
            <consortium name="Plant Systems Biology data submission"/>
        </authorList>
    </citation>
    <scope>NUCLEOTIDE SEQUENCE</scope>
    <source>
        <strain evidence="2">D6</strain>
    </source>
</reference>
<gene>
    <name evidence="2" type="ORF">SEMRO_364_G127050.1</name>
</gene>
<dbReference type="Gene3D" id="3.80.10.10">
    <property type="entry name" value="Ribonuclease Inhibitor"/>
    <property type="match status" value="1"/>
</dbReference>
<keyword evidence="3" id="KW-1185">Reference proteome</keyword>
<dbReference type="AlphaFoldDB" id="A0A9N8HDJ5"/>
<evidence type="ECO:0000256" key="1">
    <source>
        <dbReference type="SAM" id="MobiDB-lite"/>
    </source>
</evidence>
<dbReference type="EMBL" id="CAICTM010000363">
    <property type="protein sequence ID" value="CAB9508857.1"/>
    <property type="molecule type" value="Genomic_DNA"/>
</dbReference>
<accession>A0A9N8HDJ5</accession>
<organism evidence="2 3">
    <name type="scientific">Seminavis robusta</name>
    <dbReference type="NCBI Taxonomy" id="568900"/>
    <lineage>
        <taxon>Eukaryota</taxon>
        <taxon>Sar</taxon>
        <taxon>Stramenopiles</taxon>
        <taxon>Ochrophyta</taxon>
        <taxon>Bacillariophyta</taxon>
        <taxon>Bacillariophyceae</taxon>
        <taxon>Bacillariophycidae</taxon>
        <taxon>Naviculales</taxon>
        <taxon>Naviculaceae</taxon>
        <taxon>Seminavis</taxon>
    </lineage>
</organism>
<feature type="compositionally biased region" description="Polar residues" evidence="1">
    <location>
        <begin position="467"/>
        <end position="476"/>
    </location>
</feature>
<evidence type="ECO:0000313" key="2">
    <source>
        <dbReference type="EMBL" id="CAB9508857.1"/>
    </source>
</evidence>
<name>A0A9N8HDJ5_9STRA</name>
<comment type="caution">
    <text evidence="2">The sequence shown here is derived from an EMBL/GenBank/DDBJ whole genome shotgun (WGS) entry which is preliminary data.</text>
</comment>
<proteinExistence type="predicted"/>